<dbReference type="Proteomes" id="UP000078512">
    <property type="component" value="Unassembled WGS sequence"/>
</dbReference>
<reference evidence="2 3" key="1">
    <citation type="submission" date="2016-05" db="EMBL/GenBank/DDBJ databases">
        <title>Genome sequencing reveals origins of a unique bacterial endosymbiosis in the earliest lineages of terrestrial Fungi.</title>
        <authorList>
            <consortium name="DOE Joint Genome Institute"/>
            <person name="Uehling J."/>
            <person name="Gryganskyi A."/>
            <person name="Hameed K."/>
            <person name="Tschaplinski T."/>
            <person name="Misztal P."/>
            <person name="Wu S."/>
            <person name="Desiro A."/>
            <person name="Vande Pol N."/>
            <person name="Du Z.-Y."/>
            <person name="Zienkiewicz A."/>
            <person name="Zienkiewicz K."/>
            <person name="Morin E."/>
            <person name="Tisserant E."/>
            <person name="Splivallo R."/>
            <person name="Hainaut M."/>
            <person name="Henrissat B."/>
            <person name="Ohm R."/>
            <person name="Kuo A."/>
            <person name="Yan J."/>
            <person name="Lipzen A."/>
            <person name="Nolan M."/>
            <person name="Labutti K."/>
            <person name="Barry K."/>
            <person name="Goldstein A."/>
            <person name="Labbe J."/>
            <person name="Schadt C."/>
            <person name="Tuskan G."/>
            <person name="Grigoriev I."/>
            <person name="Martin F."/>
            <person name="Vilgalys R."/>
            <person name="Bonito G."/>
        </authorList>
    </citation>
    <scope>NUCLEOTIDE SEQUENCE [LARGE SCALE GENOMIC DNA]</scope>
    <source>
        <strain evidence="2 3">AG-77</strain>
    </source>
</reference>
<accession>A0A197JI57</accession>
<feature type="non-terminal residue" evidence="2">
    <location>
        <position position="1"/>
    </location>
</feature>
<dbReference type="OrthoDB" id="2447560at2759"/>
<sequence length="161" mass="18084">QYTETQLQPHYHGRGHTIGHGRTEETQTARSTIYLFGRINGQPWEGKVLDGIRGGRRTATGHTRNSQGIRIIRQGRTHGLIAGIIATPQDQDVCIRLDNQAVAKMFNDIVVNRRRASVRAKLRCDYAVEWAIVARICSERTGSTSVEWVKGHRGDKWNVAA</sequence>
<evidence type="ECO:0000313" key="3">
    <source>
        <dbReference type="Proteomes" id="UP000078512"/>
    </source>
</evidence>
<organism evidence="2 3">
    <name type="scientific">Linnemannia elongata AG-77</name>
    <dbReference type="NCBI Taxonomy" id="1314771"/>
    <lineage>
        <taxon>Eukaryota</taxon>
        <taxon>Fungi</taxon>
        <taxon>Fungi incertae sedis</taxon>
        <taxon>Mucoromycota</taxon>
        <taxon>Mortierellomycotina</taxon>
        <taxon>Mortierellomycetes</taxon>
        <taxon>Mortierellales</taxon>
        <taxon>Mortierellaceae</taxon>
        <taxon>Linnemannia</taxon>
    </lineage>
</organism>
<keyword evidence="3" id="KW-1185">Reference proteome</keyword>
<dbReference type="InterPro" id="IPR012337">
    <property type="entry name" value="RNaseH-like_sf"/>
</dbReference>
<gene>
    <name evidence="2" type="ORF">K457DRAFT_1898669</name>
</gene>
<name>A0A197JI57_9FUNG</name>
<protein>
    <recommendedName>
        <fullName evidence="4">RNase H type-1 domain-containing protein</fullName>
    </recommendedName>
</protein>
<evidence type="ECO:0000256" key="1">
    <source>
        <dbReference type="SAM" id="MobiDB-lite"/>
    </source>
</evidence>
<dbReference type="SUPFAM" id="SSF53098">
    <property type="entry name" value="Ribonuclease H-like"/>
    <property type="match status" value="1"/>
</dbReference>
<dbReference type="Gene3D" id="3.30.420.10">
    <property type="entry name" value="Ribonuclease H-like superfamily/Ribonuclease H"/>
    <property type="match status" value="1"/>
</dbReference>
<dbReference type="EMBL" id="KV442087">
    <property type="protein sequence ID" value="OAQ24830.1"/>
    <property type="molecule type" value="Genomic_DNA"/>
</dbReference>
<evidence type="ECO:0008006" key="4">
    <source>
        <dbReference type="Google" id="ProtNLM"/>
    </source>
</evidence>
<evidence type="ECO:0000313" key="2">
    <source>
        <dbReference type="EMBL" id="OAQ24830.1"/>
    </source>
</evidence>
<dbReference type="GO" id="GO:0003676">
    <property type="term" value="F:nucleic acid binding"/>
    <property type="evidence" value="ECO:0007669"/>
    <property type="project" value="InterPro"/>
</dbReference>
<proteinExistence type="predicted"/>
<feature type="region of interest" description="Disordered" evidence="1">
    <location>
        <begin position="1"/>
        <end position="25"/>
    </location>
</feature>
<dbReference type="InterPro" id="IPR036397">
    <property type="entry name" value="RNaseH_sf"/>
</dbReference>
<feature type="non-terminal residue" evidence="2">
    <location>
        <position position="161"/>
    </location>
</feature>
<dbReference type="AlphaFoldDB" id="A0A197JI57"/>